<name>A0ACC6UZM6_9CREN</name>
<accession>A0ACC6UZM6</accession>
<evidence type="ECO:0000313" key="1">
    <source>
        <dbReference type="EMBL" id="MFB6489820.1"/>
    </source>
</evidence>
<protein>
    <submittedName>
        <fullName evidence="1">L-aspartate oxidase</fullName>
    </submittedName>
</protein>
<dbReference type="Proteomes" id="UP000033636">
    <property type="component" value="Unassembled WGS sequence"/>
</dbReference>
<sequence>MRAVVIGSGAAGLYAALSLRRLGFEVTIVTERRDGGSTPKAKGGVAAPIDDSDVEPHIADTLKAGDGLAEEGVVRAYIGLARAVLGDVVKLGFRPDRLVLEGGHSRARVLSAGGDATGSALWGALYKAANAAGVDVVESAAEGVLVEGNRAVGVELADGSAVKSDVVVAATGGYAGRYKYSSTDSSGDFLLSLFRAGALLRDLEFVQFHPTGTPEGELISEAVRGAGALLVNGDGERFMGRYDPRGELATRDVVARAVYLEIQRTGAVYLDVSAVDVERFTDLPRLVAKYGKAIPVTPVAHYAIGGAAVDAEGRSNIRGLFVLGEASNSGFHGANRLASNSLLECLVQGALAAKAARAYATSGAWEGPRCDVIEEYEGEVRSGRAKDALWEGVGVMRSEAGIAKALPELAEEDTLSYLIAKAAMWRRESRGAHYRVDAPWKDERYRVHLCFRYAGG</sequence>
<reference evidence="1" key="1">
    <citation type="submission" date="2024-07" db="EMBL/GenBank/DDBJ databases">
        <title>Metagenome and Metagenome-Assembled Genomes of Archaea from a hot spring from the geothermal field of Los Azufres, Mexico.</title>
        <authorList>
            <person name="Marin-Paredes R."/>
            <person name="Martinez-Romero E."/>
            <person name="Servin-Garciduenas L.E."/>
        </authorList>
    </citation>
    <scope>NUCLEOTIDE SEQUENCE</scope>
</reference>
<organism evidence="1 2">
    <name type="scientific">Thermoproteus sp. AZ2</name>
    <dbReference type="NCBI Taxonomy" id="1609232"/>
    <lineage>
        <taxon>Archaea</taxon>
        <taxon>Thermoproteota</taxon>
        <taxon>Thermoprotei</taxon>
        <taxon>Thermoproteales</taxon>
        <taxon>Thermoproteaceae</taxon>
        <taxon>Thermoproteus</taxon>
    </lineage>
</organism>
<evidence type="ECO:0000313" key="2">
    <source>
        <dbReference type="Proteomes" id="UP000033636"/>
    </source>
</evidence>
<proteinExistence type="predicted"/>
<dbReference type="EMBL" id="JZWT02000002">
    <property type="protein sequence ID" value="MFB6489820.1"/>
    <property type="molecule type" value="Genomic_DNA"/>
</dbReference>
<comment type="caution">
    <text evidence="1">The sequence shown here is derived from an EMBL/GenBank/DDBJ whole genome shotgun (WGS) entry which is preliminary data.</text>
</comment>
<gene>
    <name evidence="1" type="ORF">TU35_001000</name>
</gene>